<protein>
    <submittedName>
        <fullName evidence="2">Uncharacterized protein</fullName>
    </submittedName>
</protein>
<dbReference type="Proteomes" id="UP000027616">
    <property type="component" value="Chromosome I"/>
</dbReference>
<reference evidence="2 3" key="1">
    <citation type="journal article" date="2015" name="Genome Announc.">
        <title>Complete Genome Sequence of the Novel Leech Symbiont Mucinivorans hirudinis M3T.</title>
        <authorList>
            <person name="Nelson M.C."/>
            <person name="Bomar L."/>
            <person name="Graf J."/>
        </authorList>
    </citation>
    <scope>NUCLEOTIDE SEQUENCE [LARGE SCALE GENOMIC DNA]</scope>
    <source>
        <strain evidence="3">M3</strain>
    </source>
</reference>
<gene>
    <name evidence="2" type="ORF">BN938_1841</name>
</gene>
<dbReference type="HOGENOM" id="CLU_2437594_0_0_10"/>
<dbReference type="OrthoDB" id="1100100at2"/>
<feature type="transmembrane region" description="Helical" evidence="1">
    <location>
        <begin position="63"/>
        <end position="85"/>
    </location>
</feature>
<evidence type="ECO:0000313" key="3">
    <source>
        <dbReference type="Proteomes" id="UP000027616"/>
    </source>
</evidence>
<organism evidence="2 3">
    <name type="scientific">Mucinivorans hirudinis</name>
    <dbReference type="NCBI Taxonomy" id="1433126"/>
    <lineage>
        <taxon>Bacteria</taxon>
        <taxon>Pseudomonadati</taxon>
        <taxon>Bacteroidota</taxon>
        <taxon>Bacteroidia</taxon>
        <taxon>Bacteroidales</taxon>
        <taxon>Rikenellaceae</taxon>
        <taxon>Mucinivorans</taxon>
    </lineage>
</organism>
<proteinExistence type="predicted"/>
<feature type="transmembrane region" description="Helical" evidence="1">
    <location>
        <begin position="12"/>
        <end position="31"/>
    </location>
</feature>
<evidence type="ECO:0000256" key="1">
    <source>
        <dbReference type="SAM" id="Phobius"/>
    </source>
</evidence>
<keyword evidence="1" id="KW-0472">Membrane</keyword>
<evidence type="ECO:0000313" key="2">
    <source>
        <dbReference type="EMBL" id="CDN31921.1"/>
    </source>
</evidence>
<dbReference type="AlphaFoldDB" id="A0A060R8P4"/>
<dbReference type="KEGG" id="rbc:BN938_1841"/>
<keyword evidence="3" id="KW-1185">Reference proteome</keyword>
<name>A0A060R8P4_9BACT</name>
<sequence length="90" mass="10096">MTNITKYNLKTIAISVAGLILLFCVLSFLIAPQSDVFQLESINPLGILEGTAFALSWGLGFPIWLSIITLLTISFFIFMVFLWIARRVIE</sequence>
<dbReference type="eggNOG" id="ENOG5034852">
    <property type="taxonomic scope" value="Bacteria"/>
</dbReference>
<keyword evidence="1" id="KW-0812">Transmembrane</keyword>
<keyword evidence="1" id="KW-1133">Transmembrane helix</keyword>
<dbReference type="EMBL" id="HG934468">
    <property type="protein sequence ID" value="CDN31921.1"/>
    <property type="molecule type" value="Genomic_DNA"/>
</dbReference>
<accession>A0A060R8P4</accession>